<dbReference type="GeneID" id="9826457"/>
<organism evidence="2 3">
    <name type="scientific">Caenorhabditis remanei</name>
    <name type="common">Caenorhabditis vulgaris</name>
    <dbReference type="NCBI Taxonomy" id="31234"/>
    <lineage>
        <taxon>Eukaryota</taxon>
        <taxon>Metazoa</taxon>
        <taxon>Ecdysozoa</taxon>
        <taxon>Nematoda</taxon>
        <taxon>Chromadorea</taxon>
        <taxon>Rhabditida</taxon>
        <taxon>Rhabditina</taxon>
        <taxon>Rhabditomorpha</taxon>
        <taxon>Rhabditoidea</taxon>
        <taxon>Rhabditidae</taxon>
        <taxon>Peloderinae</taxon>
        <taxon>Caenorhabditis</taxon>
    </lineage>
</organism>
<dbReference type="PROSITE" id="PS50097">
    <property type="entry name" value="BTB"/>
    <property type="match status" value="1"/>
</dbReference>
<dbReference type="AlphaFoldDB" id="A0A6A5HME1"/>
<dbReference type="Proteomes" id="UP000483820">
    <property type="component" value="Chromosome II"/>
</dbReference>
<evidence type="ECO:0000313" key="3">
    <source>
        <dbReference type="Proteomes" id="UP000483820"/>
    </source>
</evidence>
<dbReference type="InterPro" id="IPR011333">
    <property type="entry name" value="SKP1/BTB/POZ_sf"/>
</dbReference>
<dbReference type="SMART" id="SM00225">
    <property type="entry name" value="BTB"/>
    <property type="match status" value="2"/>
</dbReference>
<protein>
    <recommendedName>
        <fullName evidence="1">BTB domain-containing protein</fullName>
    </recommendedName>
</protein>
<name>A0A6A5HME1_CAERE</name>
<dbReference type="CTD" id="9826457"/>
<accession>A0A6A5HME1</accession>
<dbReference type="Gene3D" id="3.30.710.10">
    <property type="entry name" value="Potassium Channel Kv1.1, Chain A"/>
    <property type="match status" value="2"/>
</dbReference>
<dbReference type="InterPro" id="IPR045068">
    <property type="entry name" value="BACURD1-3"/>
</dbReference>
<dbReference type="EMBL" id="WUAV01000002">
    <property type="protein sequence ID" value="KAF1767533.1"/>
    <property type="molecule type" value="Genomic_DNA"/>
</dbReference>
<dbReference type="InterPro" id="IPR000210">
    <property type="entry name" value="BTB/POZ_dom"/>
</dbReference>
<dbReference type="RefSeq" id="XP_053590442.1">
    <property type="nucleotide sequence ID" value="XM_053726248.1"/>
</dbReference>
<gene>
    <name evidence="2" type="ORF">GCK72_007492</name>
</gene>
<sequence length="384" mass="45041">MTFVRFPEKFVHCNHWFYTGHSSHVSSGHFRQHTSCQSGNTVVQTKQSKDDRWIKSSVRSLDDRGRSRIKYGRCKLQKMLSTVVDLERHHSEPITRNFGNFLCYDWNLTINKLDSDDNRECWEFRLFSECTSNVPDSLKLEVEAEISISEYRYRAVNSINGYYEKKLLSNCEAGCWWHHIPYNRAVSKYKFKLENKKQEHNNKADTDGQVKEMDPVFYDRDPKHFRLILNFLRDGKVGLPDSDKEVEEILEEAKFYDLIELSNYCTDHLSRKSSRNSTPVVDIVQLDIGGTIFKTTKSTLTRFNGMFKTMLDNEISVKKQDFESIFIDRSPKHFDIILNFMRDGDVELPETNRELREVLKEAQYYLLGGLVEKCENCIDNIVVA</sequence>
<dbReference type="SUPFAM" id="SSF54695">
    <property type="entry name" value="POZ domain"/>
    <property type="match status" value="2"/>
</dbReference>
<dbReference type="PANTHER" id="PTHR11145">
    <property type="entry name" value="BTB/POZ DOMAIN-CONTAINING ADAPTER FOR CUL3-MEDIATED RHOA DEGRADATION PROTEIN FAMILY MEMBER"/>
    <property type="match status" value="1"/>
</dbReference>
<dbReference type="GO" id="GO:0051260">
    <property type="term" value="P:protein homooligomerization"/>
    <property type="evidence" value="ECO:0007669"/>
    <property type="project" value="InterPro"/>
</dbReference>
<reference evidence="2 3" key="1">
    <citation type="submission" date="2019-12" db="EMBL/GenBank/DDBJ databases">
        <title>Chromosome-level assembly of the Caenorhabditis remanei genome.</title>
        <authorList>
            <person name="Teterina A.A."/>
            <person name="Willis J.H."/>
            <person name="Phillips P.C."/>
        </authorList>
    </citation>
    <scope>NUCLEOTIDE SEQUENCE [LARGE SCALE GENOMIC DNA]</scope>
    <source>
        <strain evidence="2 3">PX506</strain>
        <tissue evidence="2">Whole organism</tissue>
    </source>
</reference>
<dbReference type="Pfam" id="PF02214">
    <property type="entry name" value="BTB_2"/>
    <property type="match status" value="2"/>
</dbReference>
<dbReference type="KEGG" id="crq:GCK72_007492"/>
<evidence type="ECO:0000259" key="1">
    <source>
        <dbReference type="PROSITE" id="PS50097"/>
    </source>
</evidence>
<dbReference type="InterPro" id="IPR003131">
    <property type="entry name" value="T1-type_BTB"/>
</dbReference>
<proteinExistence type="predicted"/>
<comment type="caution">
    <text evidence="2">The sequence shown here is derived from an EMBL/GenBank/DDBJ whole genome shotgun (WGS) entry which is preliminary data.</text>
</comment>
<feature type="domain" description="BTB" evidence="1">
    <location>
        <begin position="282"/>
        <end position="350"/>
    </location>
</feature>
<evidence type="ECO:0000313" key="2">
    <source>
        <dbReference type="EMBL" id="KAF1767533.1"/>
    </source>
</evidence>
<dbReference type="PANTHER" id="PTHR11145:SF19">
    <property type="entry name" value="BTB DOMAIN-CONTAINING PROTEIN-RELATED"/>
    <property type="match status" value="1"/>
</dbReference>